<evidence type="ECO:0000313" key="3">
    <source>
        <dbReference type="Proteomes" id="UP000698800"/>
    </source>
</evidence>
<dbReference type="OrthoDB" id="5584477at2759"/>
<dbReference type="PANTHER" id="PTHR38248:SF2">
    <property type="entry name" value="FUNK1 11"/>
    <property type="match status" value="1"/>
</dbReference>
<dbReference type="AlphaFoldDB" id="A0A9P8I590"/>
<accession>A0A9P8I590</accession>
<organism evidence="2 3">
    <name type="scientific">Glutinoglossum americanum</name>
    <dbReference type="NCBI Taxonomy" id="1670608"/>
    <lineage>
        <taxon>Eukaryota</taxon>
        <taxon>Fungi</taxon>
        <taxon>Dikarya</taxon>
        <taxon>Ascomycota</taxon>
        <taxon>Pezizomycotina</taxon>
        <taxon>Geoglossomycetes</taxon>
        <taxon>Geoglossales</taxon>
        <taxon>Geoglossaceae</taxon>
        <taxon>Glutinoglossum</taxon>
    </lineage>
</organism>
<evidence type="ECO:0000259" key="1">
    <source>
        <dbReference type="Pfam" id="PF17667"/>
    </source>
</evidence>
<protein>
    <recommendedName>
        <fullName evidence="1">Fungal-type protein kinase domain-containing protein</fullName>
    </recommendedName>
</protein>
<gene>
    <name evidence="2" type="ORF">FGG08_007465</name>
</gene>
<dbReference type="Pfam" id="PF17667">
    <property type="entry name" value="Pkinase_fungal"/>
    <property type="match status" value="2"/>
</dbReference>
<feature type="domain" description="Fungal-type protein kinase" evidence="1">
    <location>
        <begin position="238"/>
        <end position="298"/>
    </location>
</feature>
<dbReference type="Proteomes" id="UP000698800">
    <property type="component" value="Unassembled WGS sequence"/>
</dbReference>
<reference evidence="2" key="1">
    <citation type="submission" date="2021-03" db="EMBL/GenBank/DDBJ databases">
        <title>Comparative genomics and phylogenomic investigation of the class Geoglossomycetes provide insights into ecological specialization and systematics.</title>
        <authorList>
            <person name="Melie T."/>
            <person name="Pirro S."/>
            <person name="Miller A.N."/>
            <person name="Quandt A."/>
        </authorList>
    </citation>
    <scope>NUCLEOTIDE SEQUENCE</scope>
    <source>
        <strain evidence="2">GBOQ0MN5Z8</strain>
    </source>
</reference>
<sequence length="397" mass="45963">MPDLTGPSRNAFLLAIIASVEETGFGWKPIPGSVSKRKLDVGLVYDPSNELEESDRQNYDWSHILIPGELKGNHRGDNYNNNWLDLLRYAREIYSAQDTRWFVLGFTLCGSIIRLWEFDRLGVVGSMPFGINEDGQMFVSVFLVCLWMSEEELGFDPTILEDNGRYTHIWRNGHTERLWLEGLMRRQRSVAGRATARHESNNFERFKSRKGWKQEQKSNHDMKEILKQCSGIDAAYQTPKTTVSLIDLDLAIKIDRENASGAPSKTGTRVFMAIGALYGKDHYFMHDLESFWVLFWACIHCTGSGGQRRVSKLQAWDFESTENLAKIKKGSVDEEDKFNKKVDENFTAYCTPLIPCIKELRKVVFPEGKRWFMEDRQLYFRMRSVLQRARKDLDVIE</sequence>
<evidence type="ECO:0000313" key="2">
    <source>
        <dbReference type="EMBL" id="KAH0533918.1"/>
    </source>
</evidence>
<dbReference type="EMBL" id="JAGHQL010000312">
    <property type="protein sequence ID" value="KAH0533918.1"/>
    <property type="molecule type" value="Genomic_DNA"/>
</dbReference>
<feature type="domain" description="Fungal-type protein kinase" evidence="1">
    <location>
        <begin position="40"/>
        <end position="228"/>
    </location>
</feature>
<dbReference type="InterPro" id="IPR040976">
    <property type="entry name" value="Pkinase_fungal"/>
</dbReference>
<keyword evidence="3" id="KW-1185">Reference proteome</keyword>
<dbReference type="InterPro" id="IPR011009">
    <property type="entry name" value="Kinase-like_dom_sf"/>
</dbReference>
<name>A0A9P8I590_9PEZI</name>
<comment type="caution">
    <text evidence="2">The sequence shown here is derived from an EMBL/GenBank/DDBJ whole genome shotgun (WGS) entry which is preliminary data.</text>
</comment>
<proteinExistence type="predicted"/>
<dbReference type="SUPFAM" id="SSF56112">
    <property type="entry name" value="Protein kinase-like (PK-like)"/>
    <property type="match status" value="1"/>
</dbReference>
<dbReference type="PANTHER" id="PTHR38248">
    <property type="entry name" value="FUNK1 6"/>
    <property type="match status" value="1"/>
</dbReference>